<name>A0ABD1C9D8_CARAN</name>
<evidence type="ECO:0000313" key="1">
    <source>
        <dbReference type="EMBL" id="KAL1226039.1"/>
    </source>
</evidence>
<accession>A0ABD1C9D8</accession>
<sequence length="96" mass="11144">MSFRRPGKRAMVVHDDKVEDVFYCFEVLLPNGTNVKLTVNNPNPQMPMGDFANLVKEEYDKAQKDCVLLSKRTRIYWSSDGKFSLESNHSFHLFTI</sequence>
<keyword evidence="2" id="KW-1185">Reference proteome</keyword>
<comment type="caution">
    <text evidence="1">The sequence shown here is derived from an EMBL/GenBank/DDBJ whole genome shotgun (WGS) entry which is preliminary data.</text>
</comment>
<protein>
    <submittedName>
        <fullName evidence="1">Structural maintenance of chromosomes flexible hinge domain-containing protein GMI1</fullName>
    </submittedName>
</protein>
<dbReference type="EMBL" id="JBANAX010000013">
    <property type="protein sequence ID" value="KAL1226039.1"/>
    <property type="molecule type" value="Genomic_DNA"/>
</dbReference>
<organism evidence="1 2">
    <name type="scientific">Cardamine amara subsp. amara</name>
    <dbReference type="NCBI Taxonomy" id="228776"/>
    <lineage>
        <taxon>Eukaryota</taxon>
        <taxon>Viridiplantae</taxon>
        <taxon>Streptophyta</taxon>
        <taxon>Embryophyta</taxon>
        <taxon>Tracheophyta</taxon>
        <taxon>Spermatophyta</taxon>
        <taxon>Magnoliopsida</taxon>
        <taxon>eudicotyledons</taxon>
        <taxon>Gunneridae</taxon>
        <taxon>Pentapetalae</taxon>
        <taxon>rosids</taxon>
        <taxon>malvids</taxon>
        <taxon>Brassicales</taxon>
        <taxon>Brassicaceae</taxon>
        <taxon>Cardamineae</taxon>
        <taxon>Cardamine</taxon>
    </lineage>
</organism>
<reference evidence="1 2" key="1">
    <citation type="submission" date="2024-04" db="EMBL/GenBank/DDBJ databases">
        <title>Genome assembly C_amara_ONT_v2.</title>
        <authorList>
            <person name="Yant L."/>
            <person name="Moore C."/>
            <person name="Slenker M."/>
        </authorList>
    </citation>
    <scope>NUCLEOTIDE SEQUENCE [LARGE SCALE GENOMIC DNA]</scope>
    <source>
        <tissue evidence="1">Leaf</tissue>
    </source>
</reference>
<evidence type="ECO:0000313" key="2">
    <source>
        <dbReference type="Proteomes" id="UP001558713"/>
    </source>
</evidence>
<proteinExistence type="predicted"/>
<dbReference type="Proteomes" id="UP001558713">
    <property type="component" value="Unassembled WGS sequence"/>
</dbReference>
<dbReference type="AlphaFoldDB" id="A0ABD1C9D8"/>
<gene>
    <name evidence="1" type="ORF">V5N11_009140</name>
</gene>